<keyword evidence="1" id="KW-1133">Transmembrane helix</keyword>
<dbReference type="AlphaFoldDB" id="A0A0C9QDK9"/>
<accession>A0A0C9QDK9</accession>
<keyword evidence="1" id="KW-0812">Transmembrane</keyword>
<keyword evidence="1" id="KW-0472">Membrane</keyword>
<gene>
    <name evidence="2" type="ORF">LC0644_1322</name>
</gene>
<dbReference type="Proteomes" id="UP000032552">
    <property type="component" value="Unassembled WGS sequence"/>
</dbReference>
<feature type="transmembrane region" description="Helical" evidence="1">
    <location>
        <begin position="32"/>
        <end position="52"/>
    </location>
</feature>
<proteinExistence type="predicted"/>
<feature type="transmembrane region" description="Helical" evidence="1">
    <location>
        <begin position="9"/>
        <end position="26"/>
    </location>
</feature>
<dbReference type="Pfam" id="PF10823">
    <property type="entry name" value="DUF2568"/>
    <property type="match status" value="1"/>
</dbReference>
<comment type="caution">
    <text evidence="2">The sequence shown here is derived from an EMBL/GenBank/DDBJ whole genome shotgun (WGS) entry which is preliminary data.</text>
</comment>
<dbReference type="InterPro" id="IPR021214">
    <property type="entry name" value="DUF2568"/>
</dbReference>
<evidence type="ECO:0000313" key="3">
    <source>
        <dbReference type="Proteomes" id="UP000032552"/>
    </source>
</evidence>
<dbReference type="RefSeq" id="WP_045624945.1">
    <property type="nucleotide sequence ID" value="NZ_BAYM01000087.1"/>
</dbReference>
<evidence type="ECO:0000313" key="2">
    <source>
        <dbReference type="EMBL" id="GAN36733.1"/>
    </source>
</evidence>
<evidence type="ECO:0000256" key="1">
    <source>
        <dbReference type="SAM" id="Phobius"/>
    </source>
</evidence>
<name>A0A0C9QDK9_LACPA</name>
<protein>
    <recommendedName>
        <fullName evidence="4">DUF2568 domain-containing protein</fullName>
    </recommendedName>
</protein>
<sequence>MIKTIADGIRFLLEITTVVLLIIAGFNSNDLVVKLTVGVIAPVLGILFWGRFMAPMSLHRLPTIGRVITEILIFGGTALATYLLTTHKTALIYGGIALIDTLIEHLIP</sequence>
<feature type="transmembrane region" description="Helical" evidence="1">
    <location>
        <begin position="64"/>
        <end position="84"/>
    </location>
</feature>
<organism evidence="2 3">
    <name type="scientific">Lacticaseibacillus paracasei NRIC 0644</name>
    <dbReference type="NCBI Taxonomy" id="1435038"/>
    <lineage>
        <taxon>Bacteria</taxon>
        <taxon>Bacillati</taxon>
        <taxon>Bacillota</taxon>
        <taxon>Bacilli</taxon>
        <taxon>Lactobacillales</taxon>
        <taxon>Lactobacillaceae</taxon>
        <taxon>Lacticaseibacillus</taxon>
    </lineage>
</organism>
<reference evidence="3" key="1">
    <citation type="submission" date="2014-05" db="EMBL/GenBank/DDBJ databases">
        <title>Whole genome sequencing of Lactobacillus casei NRIC0644.</title>
        <authorList>
            <person name="Atarashi H."/>
            <person name="Yoshida Y."/>
            <person name="Fujimura S."/>
            <person name="Tanaka N."/>
            <person name="Shiwa Y."/>
            <person name="Yoshikawa H."/>
            <person name="Okada S."/>
            <person name="Nakagawa J."/>
        </authorList>
    </citation>
    <scope>NUCLEOTIDE SEQUENCE [LARGE SCALE GENOMIC DNA]</scope>
    <source>
        <strain evidence="3">NRIC0644</strain>
    </source>
</reference>
<dbReference type="EMBL" id="BAYM01000087">
    <property type="protein sequence ID" value="GAN36733.1"/>
    <property type="molecule type" value="Genomic_DNA"/>
</dbReference>
<evidence type="ECO:0008006" key="4">
    <source>
        <dbReference type="Google" id="ProtNLM"/>
    </source>
</evidence>